<dbReference type="InterPro" id="IPR039894">
    <property type="entry name" value="Pus10-like"/>
</dbReference>
<dbReference type="EC" id="5.4.99.25" evidence="2"/>
<evidence type="ECO:0000313" key="7">
    <source>
        <dbReference type="EMBL" id="SVA88001.1"/>
    </source>
</evidence>
<dbReference type="SUPFAM" id="SSF55120">
    <property type="entry name" value="Pseudouridine synthase"/>
    <property type="match status" value="1"/>
</dbReference>
<dbReference type="GO" id="GO:0003723">
    <property type="term" value="F:RNA binding"/>
    <property type="evidence" value="ECO:0007669"/>
    <property type="project" value="InterPro"/>
</dbReference>
<dbReference type="GO" id="GO:0031119">
    <property type="term" value="P:tRNA pseudouridine synthesis"/>
    <property type="evidence" value="ECO:0007669"/>
    <property type="project" value="TreeGrafter"/>
</dbReference>
<feature type="non-terminal residue" evidence="7">
    <location>
        <position position="375"/>
    </location>
</feature>
<dbReference type="PANTHER" id="PTHR21568">
    <property type="entry name" value="TRNA PSEUDOURIDINE SYNTHASE PUS10"/>
    <property type="match status" value="1"/>
</dbReference>
<dbReference type="Pfam" id="PF22023">
    <property type="entry name" value="Pus10_THUMP_arc"/>
    <property type="match status" value="1"/>
</dbReference>
<sequence>MLNQFELQEDTVLEDLICAESGCRICDGLIGDIENFIEMVLEDFSKFSLSTFKIGTIVDNEILEKEIEFQSVFGEGLGESIKSQLNREIGIGVYNKSGIDALLDSPDAVAIVDTRYDTVELEIRSLFIEGNYNKFDRTIPQTRWPCSSCKGVGCRKCNNTGQLYPDSVQSLIAEKFLEISLSDEDLFHGMGREDIDAAMLGAGRPFVLELRRPKRRELDLVNIAEDVNSSHKDRIKITNLKIVPRSRVAQLKNTVCEKTYRVDVSVSRELSIESLKKGAQRLSNAVVEQRTPTRVSHRRADLVRPRLINYMTVKSFVKGMVELEIRAQHGTYIRELVSGDGGRTDPSLSLLVDSPCKVEVLDVLNLHLDNSEKKD</sequence>
<protein>
    <recommendedName>
        <fullName evidence="2">tRNA pseudouridine(55) synthase</fullName>
        <ecNumber evidence="2">5.4.99.25</ecNumber>
    </recommendedName>
</protein>
<dbReference type="PANTHER" id="PTHR21568:SF0">
    <property type="entry name" value="TRNA PSEUDOURIDINE SYNTHASE PUS10"/>
    <property type="match status" value="1"/>
</dbReference>
<dbReference type="NCBIfam" id="TIGR01213">
    <property type="entry name" value="pseudo_Pus10arc"/>
    <property type="match status" value="1"/>
</dbReference>
<dbReference type="Pfam" id="PF21238">
    <property type="entry name" value="Pus10_C"/>
    <property type="match status" value="1"/>
</dbReference>
<dbReference type="Gene3D" id="3.30.70.2510">
    <property type="match status" value="1"/>
</dbReference>
<name>A0A381ZG84_9ZZZZ</name>
<evidence type="ECO:0000256" key="3">
    <source>
        <dbReference type="ARBA" id="ARBA00022694"/>
    </source>
</evidence>
<dbReference type="Gene3D" id="3.30.70.3190">
    <property type="match status" value="1"/>
</dbReference>
<dbReference type="InterPro" id="IPR048741">
    <property type="entry name" value="Pus10-like_C"/>
</dbReference>
<accession>A0A381ZG84</accession>
<evidence type="ECO:0000259" key="5">
    <source>
        <dbReference type="Pfam" id="PF21238"/>
    </source>
</evidence>
<keyword evidence="4" id="KW-0413">Isomerase</keyword>
<evidence type="ECO:0000256" key="1">
    <source>
        <dbReference type="ARBA" id="ARBA00009652"/>
    </source>
</evidence>
<proteinExistence type="inferred from homology"/>
<dbReference type="AlphaFoldDB" id="A0A381ZG84"/>
<dbReference type="EMBL" id="UINC01021120">
    <property type="protein sequence ID" value="SVA88001.1"/>
    <property type="molecule type" value="Genomic_DNA"/>
</dbReference>
<feature type="domain" description="Pus10 THUMP" evidence="6">
    <location>
        <begin position="37"/>
        <end position="113"/>
    </location>
</feature>
<dbReference type="GO" id="GO:0160148">
    <property type="term" value="F:tRNA pseudouridine(55) synthase activity"/>
    <property type="evidence" value="ECO:0007669"/>
    <property type="project" value="UniProtKB-EC"/>
</dbReference>
<reference evidence="7" key="1">
    <citation type="submission" date="2018-05" db="EMBL/GenBank/DDBJ databases">
        <authorList>
            <person name="Lanie J.A."/>
            <person name="Ng W.-L."/>
            <person name="Kazmierczak K.M."/>
            <person name="Andrzejewski T.M."/>
            <person name="Davidsen T.M."/>
            <person name="Wayne K.J."/>
            <person name="Tettelin H."/>
            <person name="Glass J.I."/>
            <person name="Rusch D."/>
            <person name="Podicherti R."/>
            <person name="Tsui H.-C.T."/>
            <person name="Winkler M.E."/>
        </authorList>
    </citation>
    <scope>NUCLEOTIDE SEQUENCE</scope>
</reference>
<dbReference type="FunFam" id="3.30.70.2510:FF:000001">
    <property type="entry name" value="tRNA pseudouridine synthase Pus10"/>
    <property type="match status" value="1"/>
</dbReference>
<evidence type="ECO:0000256" key="2">
    <source>
        <dbReference type="ARBA" id="ARBA00012787"/>
    </source>
</evidence>
<gene>
    <name evidence="7" type="ORF">METZ01_LOCUS140855</name>
</gene>
<dbReference type="InterPro" id="IPR020103">
    <property type="entry name" value="PsdUridine_synth_cat_dom_sf"/>
</dbReference>
<organism evidence="7">
    <name type="scientific">marine metagenome</name>
    <dbReference type="NCBI Taxonomy" id="408172"/>
    <lineage>
        <taxon>unclassified sequences</taxon>
        <taxon>metagenomes</taxon>
        <taxon>ecological metagenomes</taxon>
    </lineage>
</organism>
<evidence type="ECO:0000259" key="6">
    <source>
        <dbReference type="Pfam" id="PF22023"/>
    </source>
</evidence>
<evidence type="ECO:0000256" key="4">
    <source>
        <dbReference type="ARBA" id="ARBA00023235"/>
    </source>
</evidence>
<feature type="domain" description="Pus10-like C-terminal" evidence="5">
    <location>
        <begin position="127"/>
        <end position="365"/>
    </location>
</feature>
<keyword evidence="3" id="KW-0819">tRNA processing</keyword>
<comment type="similarity">
    <text evidence="1">Belongs to the pseudouridine synthase Pus10 family.</text>
</comment>
<dbReference type="InterPro" id="IPR055174">
    <property type="entry name" value="Pus10_THUMP_arc"/>
</dbReference>